<keyword evidence="1" id="KW-1133">Transmembrane helix</keyword>
<feature type="transmembrane region" description="Helical" evidence="1">
    <location>
        <begin position="477"/>
        <end position="497"/>
    </location>
</feature>
<feature type="transmembrane region" description="Helical" evidence="1">
    <location>
        <begin position="6"/>
        <end position="39"/>
    </location>
</feature>
<organism evidence="2 3">
    <name type="scientific">Methanooceanicella nereidis</name>
    <dbReference type="NCBI Taxonomy" id="2052831"/>
    <lineage>
        <taxon>Archaea</taxon>
        <taxon>Methanobacteriati</taxon>
        <taxon>Methanobacteriota</taxon>
        <taxon>Stenosarchaea group</taxon>
        <taxon>Methanomicrobia</taxon>
        <taxon>Methanocellales</taxon>
        <taxon>Methanocellaceae</taxon>
        <taxon>Methanooceanicella</taxon>
    </lineage>
</organism>
<keyword evidence="3" id="KW-1185">Reference proteome</keyword>
<feature type="transmembrane region" description="Helical" evidence="1">
    <location>
        <begin position="392"/>
        <end position="410"/>
    </location>
</feature>
<protein>
    <submittedName>
        <fullName evidence="2">Uncharacterized protein</fullName>
    </submittedName>
</protein>
<feature type="transmembrane region" description="Helical" evidence="1">
    <location>
        <begin position="354"/>
        <end position="372"/>
    </location>
</feature>
<reference evidence="2 3" key="1">
    <citation type="submission" date="2017-11" db="EMBL/GenBank/DDBJ databases">
        <title>Isolation and Characterization of Family Methanocellaceae Species from Potential Methane Hydrate Area Offshore Southwestern Taiwan.</title>
        <authorList>
            <person name="Zhang W.-L."/>
            <person name="Chen W.-C."/>
            <person name="Lai M.-C."/>
            <person name="Chen S.-C."/>
        </authorList>
    </citation>
    <scope>NUCLEOTIDE SEQUENCE [LARGE SCALE GENOMIC DNA]</scope>
    <source>
        <strain evidence="2 3">CWC-04</strain>
    </source>
</reference>
<feature type="transmembrane region" description="Helical" evidence="1">
    <location>
        <begin position="46"/>
        <end position="69"/>
    </location>
</feature>
<accession>A0AAP2RDI2</accession>
<dbReference type="RefSeq" id="WP_230742374.1">
    <property type="nucleotide sequence ID" value="NZ_PGCK01000009.1"/>
</dbReference>
<feature type="transmembrane region" description="Helical" evidence="1">
    <location>
        <begin position="75"/>
        <end position="93"/>
    </location>
</feature>
<evidence type="ECO:0000313" key="2">
    <source>
        <dbReference type="EMBL" id="MCD1295518.1"/>
    </source>
</evidence>
<feature type="transmembrane region" description="Helical" evidence="1">
    <location>
        <begin position="279"/>
        <end position="302"/>
    </location>
</feature>
<dbReference type="EMBL" id="PGCK01000009">
    <property type="protein sequence ID" value="MCD1295518.1"/>
    <property type="molecule type" value="Genomic_DNA"/>
</dbReference>
<feature type="transmembrane region" description="Helical" evidence="1">
    <location>
        <begin position="204"/>
        <end position="221"/>
    </location>
</feature>
<feature type="transmembrane region" description="Helical" evidence="1">
    <location>
        <begin position="314"/>
        <end position="342"/>
    </location>
</feature>
<gene>
    <name evidence="2" type="ORF">CUJ83_10955</name>
</gene>
<dbReference type="AlphaFoldDB" id="A0AAP2RDI2"/>
<keyword evidence="1" id="KW-0472">Membrane</keyword>
<feature type="transmembrane region" description="Helical" evidence="1">
    <location>
        <begin position="701"/>
        <end position="719"/>
    </location>
</feature>
<feature type="transmembrane region" description="Helical" evidence="1">
    <location>
        <begin position="227"/>
        <end position="248"/>
    </location>
</feature>
<name>A0AAP2RDI2_9EURY</name>
<feature type="transmembrane region" description="Helical" evidence="1">
    <location>
        <begin position="105"/>
        <end position="125"/>
    </location>
</feature>
<evidence type="ECO:0000256" key="1">
    <source>
        <dbReference type="SAM" id="Phobius"/>
    </source>
</evidence>
<evidence type="ECO:0000313" key="3">
    <source>
        <dbReference type="Proteomes" id="UP001320159"/>
    </source>
</evidence>
<keyword evidence="1" id="KW-0812">Transmembrane</keyword>
<feature type="transmembrane region" description="Helical" evidence="1">
    <location>
        <begin position="422"/>
        <end position="440"/>
    </location>
</feature>
<dbReference type="Proteomes" id="UP001320159">
    <property type="component" value="Unassembled WGS sequence"/>
</dbReference>
<proteinExistence type="predicted"/>
<comment type="caution">
    <text evidence="2">The sequence shown here is derived from an EMBL/GenBank/DDBJ whole genome shotgun (WGS) entry which is preliminary data.</text>
</comment>
<feature type="transmembrane region" description="Helical" evidence="1">
    <location>
        <begin position="642"/>
        <end position="661"/>
    </location>
</feature>
<feature type="transmembrane region" description="Helical" evidence="1">
    <location>
        <begin position="446"/>
        <end position="465"/>
    </location>
</feature>
<sequence>MKREYWLVLAFAGLLLMMPLGWLSFALLLLLPGLSVFLLLKKKFSAVELAASSFTLSILIFPLTVFITSMFAMHTAPYLLGIFVIATGLYKFNRNDGIELDVNKNEYQVMAVAAFIFIVVLLISLKMFAVTDNGLICATTHASDLNFHLSISQHYITSPAIPPQDPYLPGTSITYQWLMHVLFGEMGFLTGVDLFVLIKILIPLVSALIFLDTYLLARAVFNSDVKAAFTGAIVYVFSSGLSWAYMAYQTIQGIQPDVFKVLVYDWPGIMNLKYDPASLFFFLPQTQTFGILAMIFGLYLYILTIRERSLKYAVVAGLVLASLVFFHMITAFPVFITLGLYYLYIVAKEKKADIAIIAAIPLLLGGIAGLYQVGMLTESAGSQIILSHHKDVAVTLLVTIGLLVPFALYGMYRLKDVDSSRLLILFAALNFLLLNIVELPMTVNTYRFLVFLALPVALFAGFMMSEWLSSPKFLKKSAAVLIILLMVPSTAILALYYNESSYTHASPGDMKAMYWLKENTPVNAIIYEEPSHFPRIPAVTGRQIAYSGQLYTIQYHNVDRQAEMESLLKMTDPAMLYGKFLEYGVNYVFVGSKESWQPFTSALSDESFFKAVYDRNGVKIYEVLGSKPIEEVNNMDISSFDWLAFAAAFIYLLVLPGANIMRTLGWNLKKYNVVEYIVIAFGLSIAVLTIVSLLLALPFSIGINFYSLIIFVTLIIVLTSKEVVSRVKPDIVTG</sequence>
<feature type="transmembrane region" description="Helical" evidence="1">
    <location>
        <begin position="673"/>
        <end position="695"/>
    </location>
</feature>